<dbReference type="InterPro" id="IPR002935">
    <property type="entry name" value="SAM_O-MeTrfase"/>
</dbReference>
<keyword evidence="3" id="KW-0949">S-adenosyl-L-methionine</keyword>
<evidence type="ECO:0000256" key="2">
    <source>
        <dbReference type="ARBA" id="ARBA00022679"/>
    </source>
</evidence>
<comment type="caution">
    <text evidence="5">The sequence shown here is derived from an EMBL/GenBank/DDBJ whole genome shotgun (WGS) entry which is preliminary data.</text>
</comment>
<keyword evidence="6" id="KW-1185">Reference proteome</keyword>
<dbReference type="GO" id="GO:0032259">
    <property type="term" value="P:methylation"/>
    <property type="evidence" value="ECO:0007669"/>
    <property type="project" value="UniProtKB-KW"/>
</dbReference>
<reference evidence="5 6" key="1">
    <citation type="submission" date="2020-02" db="EMBL/GenBank/DDBJ databases">
        <title>Draft genome sequence of Haematococcus lacustris strain NIES-144.</title>
        <authorList>
            <person name="Morimoto D."/>
            <person name="Nakagawa S."/>
            <person name="Yoshida T."/>
            <person name="Sawayama S."/>
        </authorList>
    </citation>
    <scope>NUCLEOTIDE SEQUENCE [LARGE SCALE GENOMIC DNA]</scope>
    <source>
        <strain evidence="5 6">NIES-144</strain>
    </source>
</reference>
<dbReference type="PANTHER" id="PTHR10509:SF14">
    <property type="entry name" value="CAFFEOYL-COA O-METHYLTRANSFERASE 3-RELATED"/>
    <property type="match status" value="1"/>
</dbReference>
<gene>
    <name evidence="5" type="ORF">HaLaN_32391</name>
</gene>
<dbReference type="AlphaFoldDB" id="A0A6A0AJU0"/>
<keyword evidence="2 5" id="KW-0808">Transferase</keyword>
<comment type="similarity">
    <text evidence="4">Belongs to the class I-like SAM-binding methyltransferase superfamily. Cation-dependent O-methyltransferase family.</text>
</comment>
<sequence length="98" mass="10908">ALPEDGYLLALDVDQRTMAVARKYWELAGVAHKVEGVVGPAAMSLQDALQREGPNSYDFAFIDADKQGYDTYYEILLRLVRPGGLIVIVSGLSRQQWH</sequence>
<feature type="non-terminal residue" evidence="5">
    <location>
        <position position="98"/>
    </location>
</feature>
<dbReference type="GO" id="GO:0008171">
    <property type="term" value="F:O-methyltransferase activity"/>
    <property type="evidence" value="ECO:0007669"/>
    <property type="project" value="InterPro"/>
</dbReference>
<evidence type="ECO:0000256" key="3">
    <source>
        <dbReference type="ARBA" id="ARBA00022691"/>
    </source>
</evidence>
<dbReference type="PROSITE" id="PS51682">
    <property type="entry name" value="SAM_OMT_I"/>
    <property type="match status" value="1"/>
</dbReference>
<dbReference type="Gene3D" id="3.40.50.150">
    <property type="entry name" value="Vaccinia Virus protein VP39"/>
    <property type="match status" value="1"/>
</dbReference>
<dbReference type="SUPFAM" id="SSF53335">
    <property type="entry name" value="S-adenosyl-L-methionine-dependent methyltransferases"/>
    <property type="match status" value="1"/>
</dbReference>
<keyword evidence="1 5" id="KW-0489">Methyltransferase</keyword>
<proteinExistence type="inferred from homology"/>
<dbReference type="InterPro" id="IPR029063">
    <property type="entry name" value="SAM-dependent_MTases_sf"/>
</dbReference>
<dbReference type="Pfam" id="PF01596">
    <property type="entry name" value="Methyltransf_3"/>
    <property type="match status" value="1"/>
</dbReference>
<accession>A0A6A0AJU0</accession>
<dbReference type="PANTHER" id="PTHR10509">
    <property type="entry name" value="O-METHYLTRANSFERASE-RELATED"/>
    <property type="match status" value="1"/>
</dbReference>
<dbReference type="GO" id="GO:0008757">
    <property type="term" value="F:S-adenosylmethionine-dependent methyltransferase activity"/>
    <property type="evidence" value="ECO:0007669"/>
    <property type="project" value="TreeGrafter"/>
</dbReference>
<evidence type="ECO:0000313" key="5">
    <source>
        <dbReference type="EMBL" id="GFH33076.1"/>
    </source>
</evidence>
<feature type="non-terminal residue" evidence="5">
    <location>
        <position position="1"/>
    </location>
</feature>
<organism evidence="5 6">
    <name type="scientific">Haematococcus lacustris</name>
    <name type="common">Green alga</name>
    <name type="synonym">Haematococcus pluvialis</name>
    <dbReference type="NCBI Taxonomy" id="44745"/>
    <lineage>
        <taxon>Eukaryota</taxon>
        <taxon>Viridiplantae</taxon>
        <taxon>Chlorophyta</taxon>
        <taxon>core chlorophytes</taxon>
        <taxon>Chlorophyceae</taxon>
        <taxon>CS clade</taxon>
        <taxon>Chlamydomonadales</taxon>
        <taxon>Haematococcaceae</taxon>
        <taxon>Haematococcus</taxon>
    </lineage>
</organism>
<dbReference type="InterPro" id="IPR050362">
    <property type="entry name" value="Cation-dep_OMT"/>
</dbReference>
<protein>
    <submittedName>
        <fullName evidence="5">O-methyltransferase mdmC</fullName>
    </submittedName>
</protein>
<dbReference type="Proteomes" id="UP000485058">
    <property type="component" value="Unassembled WGS sequence"/>
</dbReference>
<name>A0A6A0AJU0_HAELA</name>
<evidence type="ECO:0000313" key="6">
    <source>
        <dbReference type="Proteomes" id="UP000485058"/>
    </source>
</evidence>
<evidence type="ECO:0000256" key="1">
    <source>
        <dbReference type="ARBA" id="ARBA00022603"/>
    </source>
</evidence>
<evidence type="ECO:0000256" key="4">
    <source>
        <dbReference type="ARBA" id="ARBA00023453"/>
    </source>
</evidence>
<dbReference type="EMBL" id="BLLF01007706">
    <property type="protein sequence ID" value="GFH33076.1"/>
    <property type="molecule type" value="Genomic_DNA"/>
</dbReference>